<reference evidence="1 2" key="1">
    <citation type="submission" date="2020-05" db="EMBL/GenBank/DDBJ databases">
        <title>Vigna angularis (adzuki bean) Var. LongXiaoDou No. 4 denovo assembly.</title>
        <authorList>
            <person name="Xiang H."/>
        </authorList>
    </citation>
    <scope>NUCLEOTIDE SEQUENCE [LARGE SCALE GENOMIC DNA]</scope>
    <source>
        <tissue evidence="1">Leaf</tissue>
    </source>
</reference>
<sequence length="130" mass="14041">MFCGCRVRWKLFAVSGALSPGLLFRVVEAVKAGVNKPKLLSKEFSTIINVVGSSLIDSMGFLKDPYAFICVLQTVLSTTNYIFILFTTGYEALESIVRSIASEASFEGEHVHLIPPITGSLEGRPAIAVA</sequence>
<dbReference type="EMBL" id="JABFOF010000004">
    <property type="protein sequence ID" value="KAG2399878.1"/>
    <property type="molecule type" value="Genomic_DNA"/>
</dbReference>
<gene>
    <name evidence="1" type="ORF">HKW66_Vig0102680</name>
</gene>
<accession>A0A8T0KKU1</accession>
<proteinExistence type="predicted"/>
<name>A0A8T0KKU1_PHAAN</name>
<dbReference type="Proteomes" id="UP000743370">
    <property type="component" value="Unassembled WGS sequence"/>
</dbReference>
<evidence type="ECO:0000313" key="2">
    <source>
        <dbReference type="Proteomes" id="UP000743370"/>
    </source>
</evidence>
<comment type="caution">
    <text evidence="1">The sequence shown here is derived from an EMBL/GenBank/DDBJ whole genome shotgun (WGS) entry which is preliminary data.</text>
</comment>
<protein>
    <submittedName>
        <fullName evidence="1">Uncharacterized protein</fullName>
    </submittedName>
</protein>
<evidence type="ECO:0000313" key="1">
    <source>
        <dbReference type="EMBL" id="KAG2399878.1"/>
    </source>
</evidence>
<organism evidence="1 2">
    <name type="scientific">Phaseolus angularis</name>
    <name type="common">Azuki bean</name>
    <name type="synonym">Vigna angularis</name>
    <dbReference type="NCBI Taxonomy" id="3914"/>
    <lineage>
        <taxon>Eukaryota</taxon>
        <taxon>Viridiplantae</taxon>
        <taxon>Streptophyta</taxon>
        <taxon>Embryophyta</taxon>
        <taxon>Tracheophyta</taxon>
        <taxon>Spermatophyta</taxon>
        <taxon>Magnoliopsida</taxon>
        <taxon>eudicotyledons</taxon>
        <taxon>Gunneridae</taxon>
        <taxon>Pentapetalae</taxon>
        <taxon>rosids</taxon>
        <taxon>fabids</taxon>
        <taxon>Fabales</taxon>
        <taxon>Fabaceae</taxon>
        <taxon>Papilionoideae</taxon>
        <taxon>50 kb inversion clade</taxon>
        <taxon>NPAAA clade</taxon>
        <taxon>indigoferoid/millettioid clade</taxon>
        <taxon>Phaseoleae</taxon>
        <taxon>Vigna</taxon>
    </lineage>
</organism>
<dbReference type="AlphaFoldDB" id="A0A8T0KKU1"/>